<proteinExistence type="predicted"/>
<evidence type="ECO:0000313" key="1">
    <source>
        <dbReference type="EMBL" id="CCC95191.1"/>
    </source>
</evidence>
<dbReference type="EMBL" id="HE575324">
    <property type="protein sequence ID" value="CCC95191.1"/>
    <property type="molecule type" value="Genomic_DNA"/>
</dbReference>
<organism evidence="1">
    <name type="scientific">Trypanosoma congolense (strain IL3000)</name>
    <dbReference type="NCBI Taxonomy" id="1068625"/>
    <lineage>
        <taxon>Eukaryota</taxon>
        <taxon>Discoba</taxon>
        <taxon>Euglenozoa</taxon>
        <taxon>Kinetoplastea</taxon>
        <taxon>Metakinetoplastina</taxon>
        <taxon>Trypanosomatida</taxon>
        <taxon>Trypanosomatidae</taxon>
        <taxon>Trypanosoma</taxon>
        <taxon>Nannomonas</taxon>
    </lineage>
</organism>
<sequence>MIESVYSLFSAHTDMEGGAVKCNSDASPTVVVATLSVNCPSSDASQGDESIQHLLSKLSEAYPSSSYMLAVGGPANTSTEARELLGELTVPHGNPKNFCCVVFDESRRPEVLVSGVNAFNPTWLDELREVLDDIQTPIQMVALLVIHMKFSMLLESFFQLIEECRRMGHTSTAGKLLSVVLRHINLSPETELTAMHRLECLKMSCSTVVEKNAIGDTSTDEFLVGIRVHGIPRSLAAVAGTAKGMEVEGLEPRRLLLVLHTGTDNAIGGIKNFGNCHKPLDELDALLQQLNLNDEVFISLAGRVTLPPTSVALARQQWRNMREIAMASLKHNFTAAIPMVTREIFGQTVPVLKKWRRKLLGQKIRRDTGAASPRIMVVLFTSQKPILIHGLVHSIISQEMLFFHVPIFCVSSSCGDPREAYKLLDLTSPGSVHCIETIDSDADVTLSPVEASRNNGKHDDDREISCSSTRGYLQQRPQAMRSIELLTLLLVATIRNTTHTGVSIILPSDGELCEDIYLDMGNIFSVLDRTLFISRAVDSLKNAAKLKRKAIFVAYSLDKEMYEIAYLTPTEIKGEIPSSDRPWWDRLKKSRKLLSSMPNDIRPTVSDCASSELLQSSAGGETFKCFMKQQENLAEWLTLNYNMLQLKGTPYIVVAGWYPNQKLRGCDGEGDAVGDSEQNINKLSPAAFPLVDSRWTNFATYDGAPITTIHAMLSRTFPFETLIERTASRTLALESLQNNCAAVRLASVKHAPALEHAQARLVALMSVDVSNGAMTLVRLMPAKSANDVRSGALHEMKDLRLQQMYCVVHLALRCSMTSDFFMRDDLLIADGISFFTARASVKNVKITSVTQRTADMMWEGTQKQCTYAVYP</sequence>
<name>G0V0M0_TRYCI</name>
<protein>
    <submittedName>
        <fullName evidence="1">Uncharacterized protein TCIL3000_11_6140</fullName>
    </submittedName>
</protein>
<accession>G0V0M0</accession>
<dbReference type="AlphaFoldDB" id="G0V0M0"/>
<reference evidence="1" key="1">
    <citation type="journal article" date="2012" name="Proc. Natl. Acad. Sci. U.S.A.">
        <title>Antigenic diversity is generated by distinct evolutionary mechanisms in African trypanosome species.</title>
        <authorList>
            <person name="Jackson A.P."/>
            <person name="Berry A."/>
            <person name="Aslett M."/>
            <person name="Allison H.C."/>
            <person name="Burton P."/>
            <person name="Vavrova-Anderson J."/>
            <person name="Brown R."/>
            <person name="Browne H."/>
            <person name="Corton N."/>
            <person name="Hauser H."/>
            <person name="Gamble J."/>
            <person name="Gilderthorp R."/>
            <person name="Marcello L."/>
            <person name="McQuillan J."/>
            <person name="Otto T.D."/>
            <person name="Quail M.A."/>
            <person name="Sanders M.J."/>
            <person name="van Tonder A."/>
            <person name="Ginger M.L."/>
            <person name="Field M.C."/>
            <person name="Barry J.D."/>
            <person name="Hertz-Fowler C."/>
            <person name="Berriman M."/>
        </authorList>
    </citation>
    <scope>NUCLEOTIDE SEQUENCE</scope>
    <source>
        <strain evidence="1">IL3000</strain>
    </source>
</reference>
<dbReference type="VEuPathDB" id="TriTrypDB:TcIL3000.11.6140"/>
<gene>
    <name evidence="1" type="ORF">TCIL3000_11_6140</name>
</gene>